<dbReference type="Proteomes" id="UP000051999">
    <property type="component" value="Unassembled WGS sequence"/>
</dbReference>
<organism evidence="1 2">
    <name type="scientific">Furfurilactobacillus rossiae DSM 15814</name>
    <dbReference type="NCBI Taxonomy" id="1114972"/>
    <lineage>
        <taxon>Bacteria</taxon>
        <taxon>Bacillati</taxon>
        <taxon>Bacillota</taxon>
        <taxon>Bacilli</taxon>
        <taxon>Lactobacillales</taxon>
        <taxon>Lactobacillaceae</taxon>
        <taxon>Furfurilactobacillus</taxon>
    </lineage>
</organism>
<evidence type="ECO:0000313" key="2">
    <source>
        <dbReference type="Proteomes" id="UP000051999"/>
    </source>
</evidence>
<dbReference type="STRING" id="1114972.FD35_GL002232"/>
<reference evidence="1 2" key="1">
    <citation type="journal article" date="2015" name="Genome Announc.">
        <title>Expanding the biotechnology potential of lactobacilli through comparative genomics of 213 strains and associated genera.</title>
        <authorList>
            <person name="Sun Z."/>
            <person name="Harris H.M."/>
            <person name="McCann A."/>
            <person name="Guo C."/>
            <person name="Argimon S."/>
            <person name="Zhang W."/>
            <person name="Yang X."/>
            <person name="Jeffery I.B."/>
            <person name="Cooney J.C."/>
            <person name="Kagawa T.F."/>
            <person name="Liu W."/>
            <person name="Song Y."/>
            <person name="Salvetti E."/>
            <person name="Wrobel A."/>
            <person name="Rasinkangas P."/>
            <person name="Parkhill J."/>
            <person name="Rea M.C."/>
            <person name="O'Sullivan O."/>
            <person name="Ritari J."/>
            <person name="Douillard F.P."/>
            <person name="Paul Ross R."/>
            <person name="Yang R."/>
            <person name="Briner A.E."/>
            <person name="Felis G.E."/>
            <person name="de Vos W.M."/>
            <person name="Barrangou R."/>
            <person name="Klaenhammer T.R."/>
            <person name="Caufield P.W."/>
            <person name="Cui Y."/>
            <person name="Zhang H."/>
            <person name="O'Toole P.W."/>
        </authorList>
    </citation>
    <scope>NUCLEOTIDE SEQUENCE [LARGE SCALE GENOMIC DNA]</scope>
    <source>
        <strain evidence="1 2">DSM 15814</strain>
    </source>
</reference>
<dbReference type="PATRIC" id="fig|1114972.6.peg.2285"/>
<evidence type="ECO:0000313" key="1">
    <source>
        <dbReference type="EMBL" id="KRL56190.1"/>
    </source>
</evidence>
<comment type="caution">
    <text evidence="1">The sequence shown here is derived from an EMBL/GenBank/DDBJ whole genome shotgun (WGS) entry which is preliminary data.</text>
</comment>
<gene>
    <name evidence="1" type="ORF">FD35_GL002232</name>
</gene>
<proteinExistence type="predicted"/>
<protein>
    <submittedName>
        <fullName evidence="1">Uncharacterized protein</fullName>
    </submittedName>
</protein>
<keyword evidence="2" id="KW-1185">Reference proteome</keyword>
<name>A0A0R1RIP4_9LACO</name>
<dbReference type="AlphaFoldDB" id="A0A0R1RIP4"/>
<dbReference type="EMBL" id="AZFF01000005">
    <property type="protein sequence ID" value="KRL56190.1"/>
    <property type="molecule type" value="Genomic_DNA"/>
</dbReference>
<accession>A0A0R1RIP4</accession>
<sequence>MKINRYSTDTLFLRGSRMSQPQFSTASLRDQTIDLRVSTFINHLWTTQETIADFEISLTTTLLVLPVTVKQKRLTLILDYRLGPLLVRRPCGTLMRELMAKNSRTRQQMAIAHHFLGQQHYTPYVNGKYGFVPTAGSTMRETGWLGFYKLVQVRRLTHETLLIFKNNMKLILPLSHYFMLQRLRDAATIIQLQKEQLELMVENSGFDRCRPNFTNKLAQVLGMRPEQVLHDETEFYAHTVEVLMVAGLEDFLVDGYDAVLNLDRETIAKEARQFLRGHGHLIVPKTRHFVSDKDDEIN</sequence>